<proteinExistence type="predicted"/>
<evidence type="ECO:0008006" key="4">
    <source>
        <dbReference type="Google" id="ProtNLM"/>
    </source>
</evidence>
<evidence type="ECO:0000313" key="2">
    <source>
        <dbReference type="EMBL" id="MBM6619594.1"/>
    </source>
</evidence>
<organism evidence="2 3">
    <name type="scientific">Bacillus suaedaesalsae</name>
    <dbReference type="NCBI Taxonomy" id="2810349"/>
    <lineage>
        <taxon>Bacteria</taxon>
        <taxon>Bacillati</taxon>
        <taxon>Bacillota</taxon>
        <taxon>Bacilli</taxon>
        <taxon>Bacillales</taxon>
        <taxon>Bacillaceae</taxon>
        <taxon>Bacillus</taxon>
    </lineage>
</organism>
<comment type="caution">
    <text evidence="2">The sequence shown here is derived from an EMBL/GenBank/DDBJ whole genome shotgun (WGS) entry which is preliminary data.</text>
</comment>
<feature type="transmembrane region" description="Helical" evidence="1">
    <location>
        <begin position="75"/>
        <end position="94"/>
    </location>
</feature>
<dbReference type="RefSeq" id="WP_204205066.1">
    <property type="nucleotide sequence ID" value="NZ_JAFELM010000043.1"/>
</dbReference>
<protein>
    <recommendedName>
        <fullName evidence="4">DUF4306 domain-containing protein</fullName>
    </recommendedName>
</protein>
<keyword evidence="1" id="KW-0472">Membrane</keyword>
<accession>A0ABS2DM78</accession>
<sequence>MRFKTLLLQNVVLLLGTVCIYKFFSLKQFFGLVESWKRFKLPIIDGEGISITFLGIPLDDDGVPWTDIMSYANTFLVFGLLLLLSSVGIVIWNYRRKLFTTKSM</sequence>
<name>A0ABS2DM78_9BACI</name>
<dbReference type="Proteomes" id="UP001518925">
    <property type="component" value="Unassembled WGS sequence"/>
</dbReference>
<reference evidence="2 3" key="1">
    <citation type="submission" date="2021-02" db="EMBL/GenBank/DDBJ databases">
        <title>Bacillus sp. RD4P76, an endophyte from a halophyte.</title>
        <authorList>
            <person name="Sun J.-Q."/>
        </authorList>
    </citation>
    <scope>NUCLEOTIDE SEQUENCE [LARGE SCALE GENOMIC DNA]</scope>
    <source>
        <strain evidence="2 3">RD4P76</strain>
    </source>
</reference>
<gene>
    <name evidence="2" type="ORF">JR050_18180</name>
</gene>
<keyword evidence="3" id="KW-1185">Reference proteome</keyword>
<feature type="transmembrane region" description="Helical" evidence="1">
    <location>
        <begin position="7"/>
        <end position="24"/>
    </location>
</feature>
<evidence type="ECO:0000256" key="1">
    <source>
        <dbReference type="SAM" id="Phobius"/>
    </source>
</evidence>
<keyword evidence="1" id="KW-0812">Transmembrane</keyword>
<dbReference type="EMBL" id="JAFELM010000043">
    <property type="protein sequence ID" value="MBM6619594.1"/>
    <property type="molecule type" value="Genomic_DNA"/>
</dbReference>
<evidence type="ECO:0000313" key="3">
    <source>
        <dbReference type="Proteomes" id="UP001518925"/>
    </source>
</evidence>
<keyword evidence="1" id="KW-1133">Transmembrane helix</keyword>